<keyword evidence="3" id="KW-1185">Reference proteome</keyword>
<dbReference type="OrthoDB" id="9978173at2759"/>
<protein>
    <submittedName>
        <fullName evidence="2">Uncharacterized protein</fullName>
    </submittedName>
</protein>
<dbReference type="Pfam" id="PF14388">
    <property type="entry name" value="DUF4419"/>
    <property type="match status" value="1"/>
</dbReference>
<dbReference type="AlphaFoldDB" id="A0A9P5Z0C8"/>
<organism evidence="2 3">
    <name type="scientific">Pholiota conissans</name>
    <dbReference type="NCBI Taxonomy" id="109636"/>
    <lineage>
        <taxon>Eukaryota</taxon>
        <taxon>Fungi</taxon>
        <taxon>Dikarya</taxon>
        <taxon>Basidiomycota</taxon>
        <taxon>Agaricomycotina</taxon>
        <taxon>Agaricomycetes</taxon>
        <taxon>Agaricomycetidae</taxon>
        <taxon>Agaricales</taxon>
        <taxon>Agaricineae</taxon>
        <taxon>Strophariaceae</taxon>
        <taxon>Pholiota</taxon>
    </lineage>
</organism>
<dbReference type="InterPro" id="IPR025533">
    <property type="entry name" value="DUF4419"/>
</dbReference>
<comment type="caution">
    <text evidence="2">The sequence shown here is derived from an EMBL/GenBank/DDBJ whole genome shotgun (WGS) entry which is preliminary data.</text>
</comment>
<reference evidence="2" key="1">
    <citation type="submission" date="2020-11" db="EMBL/GenBank/DDBJ databases">
        <authorList>
            <consortium name="DOE Joint Genome Institute"/>
            <person name="Ahrendt S."/>
            <person name="Riley R."/>
            <person name="Andreopoulos W."/>
            <person name="Labutti K."/>
            <person name="Pangilinan J."/>
            <person name="Ruiz-Duenas F.J."/>
            <person name="Barrasa J.M."/>
            <person name="Sanchez-Garcia M."/>
            <person name="Camarero S."/>
            <person name="Miyauchi S."/>
            <person name="Serrano A."/>
            <person name="Linde D."/>
            <person name="Babiker R."/>
            <person name="Drula E."/>
            <person name="Ayuso-Fernandez I."/>
            <person name="Pacheco R."/>
            <person name="Padilla G."/>
            <person name="Ferreira P."/>
            <person name="Barriuso J."/>
            <person name="Kellner H."/>
            <person name="Castanera R."/>
            <person name="Alfaro M."/>
            <person name="Ramirez L."/>
            <person name="Pisabarro A.G."/>
            <person name="Kuo A."/>
            <person name="Tritt A."/>
            <person name="Lipzen A."/>
            <person name="He G."/>
            <person name="Yan M."/>
            <person name="Ng V."/>
            <person name="Cullen D."/>
            <person name="Martin F."/>
            <person name="Rosso M.-N."/>
            <person name="Henrissat B."/>
            <person name="Hibbett D."/>
            <person name="Martinez A.T."/>
            <person name="Grigoriev I.V."/>
        </authorList>
    </citation>
    <scope>NUCLEOTIDE SEQUENCE</scope>
    <source>
        <strain evidence="2">CIRM-BRFM 674</strain>
    </source>
</reference>
<dbReference type="Proteomes" id="UP000807469">
    <property type="component" value="Unassembled WGS sequence"/>
</dbReference>
<sequence>MPVGFNVAPVRPAPISEFSRPLNRPEDLLNEQAKRLSKPEDWDCDDSPAPFLNLIQSSYNWSNFLETHSQRNGFVQTVTQAYNDHHRLIIRPDDVWIAIMSQFSIYVNKNSKQLRSHFVRHDGSKKLRVVMPGNRDAVNFGDLAVQMTEKVQENIVDPDLQRWVMPDFTTTTSNDKVVCAVMMMATMKTYFEYEMSKCGIPYVTLEGEKRDWEDIRGRIEKLEEFGEEPRKWVRLLRPILDRFVSAFDGQPDVDFWNKVSVHYSLGSGSRFLSGWITAFCVWDSEGQWQGEPRVEPVYRFGQTHHHQLREVGGVMYPNISTHKIPMGFCQVDVKVVDDYGETDCIMMSGHMATQVEGRRRDTVRPMPSWFIYSSNEPPPKESEKEGESESVLPMIKQEICTLVEENIKKPKTNYMKAFTPRFTVTVQWGSFGILTRGF</sequence>
<evidence type="ECO:0000256" key="1">
    <source>
        <dbReference type="SAM" id="MobiDB-lite"/>
    </source>
</evidence>
<name>A0A9P5Z0C8_9AGAR</name>
<feature type="compositionally biased region" description="Basic and acidic residues" evidence="1">
    <location>
        <begin position="378"/>
        <end position="387"/>
    </location>
</feature>
<dbReference type="EMBL" id="MU155249">
    <property type="protein sequence ID" value="KAF9477824.1"/>
    <property type="molecule type" value="Genomic_DNA"/>
</dbReference>
<feature type="region of interest" description="Disordered" evidence="1">
    <location>
        <begin position="371"/>
        <end position="390"/>
    </location>
</feature>
<accession>A0A9P5Z0C8</accession>
<dbReference type="PANTHER" id="PTHR31252:SF11">
    <property type="entry name" value="DUF4419 DOMAIN-CONTAINING PROTEIN"/>
    <property type="match status" value="1"/>
</dbReference>
<gene>
    <name evidence="2" type="ORF">BDN70DRAFT_880670</name>
</gene>
<evidence type="ECO:0000313" key="3">
    <source>
        <dbReference type="Proteomes" id="UP000807469"/>
    </source>
</evidence>
<proteinExistence type="predicted"/>
<evidence type="ECO:0000313" key="2">
    <source>
        <dbReference type="EMBL" id="KAF9477824.1"/>
    </source>
</evidence>
<dbReference type="PANTHER" id="PTHR31252">
    <property type="entry name" value="DUF4419 DOMAIN-CONTAINING PROTEIN"/>
    <property type="match status" value="1"/>
</dbReference>